<accession>A0A7S0HTG7</accession>
<evidence type="ECO:0000313" key="3">
    <source>
        <dbReference type="EMBL" id="CAD8501410.1"/>
    </source>
</evidence>
<dbReference type="PANTHER" id="PTHR33724">
    <property type="entry name" value="INTRAFLAGELLAR TRANSPORT PROTEIN 43 HOMOLOG"/>
    <property type="match status" value="1"/>
</dbReference>
<protein>
    <recommendedName>
        <fullName evidence="4">Intraflagellar transport protein 43 homolog</fullName>
    </recommendedName>
</protein>
<proteinExistence type="predicted"/>
<feature type="region of interest" description="Disordered" evidence="2">
    <location>
        <begin position="1"/>
        <end position="87"/>
    </location>
</feature>
<dbReference type="GO" id="GO:0030991">
    <property type="term" value="C:intraciliary transport particle A"/>
    <property type="evidence" value="ECO:0007669"/>
    <property type="project" value="InterPro"/>
</dbReference>
<dbReference type="EMBL" id="HBEO01029295">
    <property type="protein sequence ID" value="CAD8501410.1"/>
    <property type="molecule type" value="Transcribed_RNA"/>
</dbReference>
<dbReference type="InterPro" id="IPR029302">
    <property type="entry name" value="IFT43"/>
</dbReference>
<reference evidence="3" key="1">
    <citation type="submission" date="2021-01" db="EMBL/GenBank/DDBJ databases">
        <authorList>
            <person name="Corre E."/>
            <person name="Pelletier E."/>
            <person name="Niang G."/>
            <person name="Scheremetjew M."/>
            <person name="Finn R."/>
            <person name="Kale V."/>
            <person name="Holt S."/>
            <person name="Cochrane G."/>
            <person name="Meng A."/>
            <person name="Brown T."/>
            <person name="Cohen L."/>
        </authorList>
    </citation>
    <scope>NUCLEOTIDE SEQUENCE</scope>
    <source>
        <strain evidence="3">CCMP325</strain>
    </source>
</reference>
<evidence type="ECO:0000256" key="1">
    <source>
        <dbReference type="ARBA" id="ARBA00022794"/>
    </source>
</evidence>
<organism evidence="3">
    <name type="scientific">Hanusia phi</name>
    <dbReference type="NCBI Taxonomy" id="3032"/>
    <lineage>
        <taxon>Eukaryota</taxon>
        <taxon>Cryptophyceae</taxon>
        <taxon>Pyrenomonadales</taxon>
        <taxon>Geminigeraceae</taxon>
        <taxon>Hanusia</taxon>
    </lineage>
</organism>
<evidence type="ECO:0008006" key="4">
    <source>
        <dbReference type="Google" id="ProtNLM"/>
    </source>
</evidence>
<dbReference type="Pfam" id="PF15305">
    <property type="entry name" value="IFT43"/>
    <property type="match status" value="1"/>
</dbReference>
<dbReference type="GO" id="GO:0005929">
    <property type="term" value="C:cilium"/>
    <property type="evidence" value="ECO:0007669"/>
    <property type="project" value="TreeGrafter"/>
</dbReference>
<dbReference type="PANTHER" id="PTHR33724:SF1">
    <property type="entry name" value="INTRAFLAGELLAR TRANSPORT PROTEIN 43 HOMOLOG"/>
    <property type="match status" value="1"/>
</dbReference>
<name>A0A7S0HTG7_9CRYP</name>
<dbReference type="GO" id="GO:0035721">
    <property type="term" value="P:intraciliary retrograde transport"/>
    <property type="evidence" value="ECO:0007669"/>
    <property type="project" value="TreeGrafter"/>
</dbReference>
<feature type="compositionally biased region" description="Polar residues" evidence="2">
    <location>
        <begin position="32"/>
        <end position="56"/>
    </location>
</feature>
<gene>
    <name evidence="3" type="ORF">HPHI1048_LOCUS19873</name>
</gene>
<feature type="compositionally biased region" description="Basic and acidic residues" evidence="2">
    <location>
        <begin position="172"/>
        <end position="192"/>
    </location>
</feature>
<feature type="region of interest" description="Disordered" evidence="2">
    <location>
        <begin position="164"/>
        <end position="192"/>
    </location>
</feature>
<evidence type="ECO:0000256" key="2">
    <source>
        <dbReference type="SAM" id="MobiDB-lite"/>
    </source>
</evidence>
<keyword evidence="1" id="KW-0970">Cilium biogenesis/degradation</keyword>
<dbReference type="AlphaFoldDB" id="A0A7S0HTG7"/>
<sequence length="192" mass="21498">MSFMEESGEFDGALREKNVPKPPPRRRRQPQEGDSQSEQSSTSEVLPKQTGWSATSEAPPVAGRRRGEDTPATEVNSNIIATNGGEDDDILIIPDLEGEHEDDISTVVAEPGLVGSESLPTSFKDEDEKLPPALVNGIDLSLLYEQLLPMKQLQVKHENWNPDEMLNTLKQEMQEEADKKEENMREDRDFQP</sequence>